<keyword evidence="5" id="KW-0689">Ribosomal protein</keyword>
<proteinExistence type="predicted"/>
<reference evidence="5 6" key="1">
    <citation type="submission" date="2020-07" db="EMBL/GenBank/DDBJ databases">
        <title>Sequencing the genomes of 1000 actinobacteria strains.</title>
        <authorList>
            <person name="Klenk H.-P."/>
        </authorList>
    </citation>
    <scope>NUCLEOTIDE SEQUENCE [LARGE SCALE GENOMIC DNA]</scope>
    <source>
        <strain evidence="5 6">DSM 100723</strain>
    </source>
</reference>
<keyword evidence="1" id="KW-0808">Transferase</keyword>
<dbReference type="AlphaFoldDB" id="A0A7W3P631"/>
<keyword evidence="5" id="KW-0687">Ribonucleoprotein</keyword>
<dbReference type="RefSeq" id="WP_182560069.1">
    <property type="nucleotide sequence ID" value="NZ_JACGWT010000003.1"/>
</dbReference>
<dbReference type="GO" id="GO:0005840">
    <property type="term" value="C:ribosome"/>
    <property type="evidence" value="ECO:0007669"/>
    <property type="project" value="UniProtKB-KW"/>
</dbReference>
<dbReference type="InterPro" id="IPR000182">
    <property type="entry name" value="GNAT_dom"/>
</dbReference>
<dbReference type="PANTHER" id="PTHR43420:SF12">
    <property type="entry name" value="N-ACETYLTRANSFERASE DOMAIN-CONTAINING PROTEIN"/>
    <property type="match status" value="1"/>
</dbReference>
<feature type="compositionally biased region" description="Basic and acidic residues" evidence="3">
    <location>
        <begin position="186"/>
        <end position="197"/>
    </location>
</feature>
<dbReference type="Proteomes" id="UP000523079">
    <property type="component" value="Unassembled WGS sequence"/>
</dbReference>
<dbReference type="InterPro" id="IPR016181">
    <property type="entry name" value="Acyl_CoA_acyltransferase"/>
</dbReference>
<dbReference type="Gene3D" id="3.40.630.30">
    <property type="match status" value="1"/>
</dbReference>
<dbReference type="Pfam" id="PF24551">
    <property type="entry name" value="SH3_Rv0428c"/>
    <property type="match status" value="1"/>
</dbReference>
<dbReference type="PROSITE" id="PS51186">
    <property type="entry name" value="GNAT"/>
    <property type="match status" value="1"/>
</dbReference>
<name>A0A7W3P631_9ACTN</name>
<accession>A0A7W3P631</accession>
<keyword evidence="2" id="KW-0012">Acyltransferase</keyword>
<evidence type="ECO:0000259" key="4">
    <source>
        <dbReference type="PROSITE" id="PS51186"/>
    </source>
</evidence>
<comment type="caution">
    <text evidence="5">The sequence shown here is derived from an EMBL/GenBank/DDBJ whole genome shotgun (WGS) entry which is preliminary data.</text>
</comment>
<organism evidence="5 6">
    <name type="scientific">Microlunatus kandeliicorticis</name>
    <dbReference type="NCBI Taxonomy" id="1759536"/>
    <lineage>
        <taxon>Bacteria</taxon>
        <taxon>Bacillati</taxon>
        <taxon>Actinomycetota</taxon>
        <taxon>Actinomycetes</taxon>
        <taxon>Propionibacteriales</taxon>
        <taxon>Propionibacteriaceae</taxon>
        <taxon>Microlunatus</taxon>
    </lineage>
</organism>
<gene>
    <name evidence="5" type="ORF">FHX74_002124</name>
</gene>
<evidence type="ECO:0000313" key="6">
    <source>
        <dbReference type="Proteomes" id="UP000523079"/>
    </source>
</evidence>
<evidence type="ECO:0000256" key="2">
    <source>
        <dbReference type="ARBA" id="ARBA00023315"/>
    </source>
</evidence>
<dbReference type="PANTHER" id="PTHR43420">
    <property type="entry name" value="ACETYLTRANSFERASE"/>
    <property type="match status" value="1"/>
</dbReference>
<dbReference type="InterPro" id="IPR056934">
    <property type="entry name" value="SH3_Rv0428c"/>
</dbReference>
<evidence type="ECO:0000256" key="1">
    <source>
        <dbReference type="ARBA" id="ARBA00022679"/>
    </source>
</evidence>
<keyword evidence="6" id="KW-1185">Reference proteome</keyword>
<feature type="region of interest" description="Disordered" evidence="3">
    <location>
        <begin position="186"/>
        <end position="205"/>
    </location>
</feature>
<sequence length="348" mass="36398">MITDPVSRIAPPVVPGDRLTLRHRFGTGATDVIGWVEQLDATTITVGTADGRTVAIDRSAVLLARRVPAAAGGPDPARVPADRLQRIAAEGWADRVVPLGDWLLRAAGGFTRRANSALAVGDPGTALPEAAARVIDFAADHRVPPLAQVITGDPVDQGLRALGWTDGGPATALMITRLAPLLEHSRARDHSAPREGPDDAISTTVDDRPSADWLAALAHQRGLGPTELGPAALRVITGDGRATFATRTGPGGRLVAIGRGHLTGDWLAVAGVWTDPEHRRRGHATAVLLALARVAARRGARYALLQVERDNDAARAGYTRLGFRDHHDYGYLAPAGGTGGAGGPAQVR</sequence>
<evidence type="ECO:0000256" key="3">
    <source>
        <dbReference type="SAM" id="MobiDB-lite"/>
    </source>
</evidence>
<dbReference type="InterPro" id="IPR056935">
    <property type="entry name" value="Rv0428c-like_C"/>
</dbReference>
<dbReference type="InterPro" id="IPR050680">
    <property type="entry name" value="YpeA/RimI_acetyltransf"/>
</dbReference>
<dbReference type="Pfam" id="PF24553">
    <property type="entry name" value="Rv0428c_C"/>
    <property type="match status" value="1"/>
</dbReference>
<protein>
    <submittedName>
        <fullName evidence="5">Ribosomal protein S18 acetylase RimI-like enzyme</fullName>
    </submittedName>
</protein>
<dbReference type="SUPFAM" id="SSF55729">
    <property type="entry name" value="Acyl-CoA N-acyltransferases (Nat)"/>
    <property type="match status" value="1"/>
</dbReference>
<evidence type="ECO:0000313" key="5">
    <source>
        <dbReference type="EMBL" id="MBA8794505.1"/>
    </source>
</evidence>
<dbReference type="GO" id="GO:0016747">
    <property type="term" value="F:acyltransferase activity, transferring groups other than amino-acyl groups"/>
    <property type="evidence" value="ECO:0007669"/>
    <property type="project" value="InterPro"/>
</dbReference>
<dbReference type="EMBL" id="JACGWT010000003">
    <property type="protein sequence ID" value="MBA8794505.1"/>
    <property type="molecule type" value="Genomic_DNA"/>
</dbReference>
<feature type="domain" description="N-acetyltransferase" evidence="4">
    <location>
        <begin position="203"/>
        <end position="348"/>
    </location>
</feature>